<dbReference type="AlphaFoldDB" id="A0A2H1H913"/>
<dbReference type="EMBL" id="LT854267">
    <property type="protein sequence ID" value="SMR62307.1"/>
    <property type="molecule type" value="Genomic_DNA"/>
</dbReference>
<feature type="region of interest" description="Disordered" evidence="1">
    <location>
        <begin position="108"/>
        <end position="191"/>
    </location>
</feature>
<evidence type="ECO:0000313" key="2">
    <source>
        <dbReference type="EMBL" id="SMR62307.1"/>
    </source>
</evidence>
<sequence length="249" mass="27137">MPSNGNLPTSAGDPANDRLRTYENCSYSDVLAGKRISFSAPFTRAALAKCTIDWIDPSFELDFVLGKTSPKLPVGRKSPRASVSRSWKPAAAVVEAAAGMVEAAALERNEGSKKTGSKKVTGDLVAEDTQSETDVSVPPVSSMEEEEEEDDDDDVEVESAVGIMEEIALPPKSATNNQDKSPSPTTSAPITDHLPVKLFTSATLDPVFLDWLFGSASTALTVNQERNFHYVKNHPQFLRWWQDELRAKH</sequence>
<organism evidence="2 3">
    <name type="scientific">Zymoseptoria tritici ST99CH_1E4</name>
    <dbReference type="NCBI Taxonomy" id="1276532"/>
    <lineage>
        <taxon>Eukaryota</taxon>
        <taxon>Fungi</taxon>
        <taxon>Dikarya</taxon>
        <taxon>Ascomycota</taxon>
        <taxon>Pezizomycotina</taxon>
        <taxon>Dothideomycetes</taxon>
        <taxon>Dothideomycetidae</taxon>
        <taxon>Mycosphaerellales</taxon>
        <taxon>Mycosphaerellaceae</taxon>
        <taxon>Zymoseptoria</taxon>
    </lineage>
</organism>
<gene>
    <name evidence="2" type="ORF">ZT1E4_G11621</name>
</gene>
<reference evidence="3" key="1">
    <citation type="submission" date="2017-05" db="EMBL/GenBank/DDBJ databases">
        <authorList>
            <person name="Song R."/>
            <person name="Chenine A.L."/>
            <person name="Ruprecht R.M."/>
        </authorList>
    </citation>
    <scope>NUCLEOTIDE SEQUENCE [LARGE SCALE GENOMIC DNA]</scope>
</reference>
<dbReference type="Proteomes" id="UP000245764">
    <property type="component" value="Chromosome 15"/>
</dbReference>
<accession>A0A2H1H913</accession>
<evidence type="ECO:0000313" key="3">
    <source>
        <dbReference type="Proteomes" id="UP000245764"/>
    </source>
</evidence>
<feature type="compositionally biased region" description="Polar residues" evidence="1">
    <location>
        <begin position="173"/>
        <end position="189"/>
    </location>
</feature>
<protein>
    <submittedName>
        <fullName evidence="2">Uncharacterized protein</fullName>
    </submittedName>
</protein>
<proteinExistence type="predicted"/>
<evidence type="ECO:0000256" key="1">
    <source>
        <dbReference type="SAM" id="MobiDB-lite"/>
    </source>
</evidence>
<name>A0A2H1H913_ZYMTR</name>
<feature type="compositionally biased region" description="Acidic residues" evidence="1">
    <location>
        <begin position="143"/>
        <end position="157"/>
    </location>
</feature>